<feature type="region of interest" description="Disordered" evidence="2">
    <location>
        <begin position="468"/>
        <end position="497"/>
    </location>
</feature>
<name>A0AAD3DN81_9CHLO</name>
<dbReference type="GO" id="GO:0035770">
    <property type="term" value="C:ribonucleoprotein granule"/>
    <property type="evidence" value="ECO:0007669"/>
    <property type="project" value="TreeGrafter"/>
</dbReference>
<dbReference type="InterPro" id="IPR050870">
    <property type="entry name" value="FAST_kinase"/>
</dbReference>
<evidence type="ECO:0000313" key="4">
    <source>
        <dbReference type="Proteomes" id="UP001054857"/>
    </source>
</evidence>
<dbReference type="Proteomes" id="UP001054857">
    <property type="component" value="Unassembled WGS sequence"/>
</dbReference>
<feature type="compositionally biased region" description="Gly residues" evidence="2">
    <location>
        <begin position="523"/>
        <end position="536"/>
    </location>
</feature>
<evidence type="ECO:0000256" key="2">
    <source>
        <dbReference type="SAM" id="MobiDB-lite"/>
    </source>
</evidence>
<feature type="region of interest" description="Disordered" evidence="2">
    <location>
        <begin position="217"/>
        <end position="250"/>
    </location>
</feature>
<keyword evidence="4" id="KW-1185">Reference proteome</keyword>
<gene>
    <name evidence="3" type="ORF">Agub_g4990</name>
</gene>
<feature type="compositionally biased region" description="Gly residues" evidence="2">
    <location>
        <begin position="1416"/>
        <end position="1432"/>
    </location>
</feature>
<dbReference type="PANTHER" id="PTHR21228">
    <property type="entry name" value="FAST LEU-RICH DOMAIN-CONTAINING"/>
    <property type="match status" value="1"/>
</dbReference>
<feature type="region of interest" description="Disordered" evidence="2">
    <location>
        <begin position="860"/>
        <end position="964"/>
    </location>
</feature>
<feature type="compositionally biased region" description="Polar residues" evidence="2">
    <location>
        <begin position="124"/>
        <end position="137"/>
    </location>
</feature>
<feature type="compositionally biased region" description="Low complexity" evidence="2">
    <location>
        <begin position="915"/>
        <end position="934"/>
    </location>
</feature>
<feature type="compositionally biased region" description="Low complexity" evidence="2">
    <location>
        <begin position="617"/>
        <end position="684"/>
    </location>
</feature>
<feature type="compositionally biased region" description="Pro residues" evidence="2">
    <location>
        <begin position="178"/>
        <end position="189"/>
    </location>
</feature>
<feature type="compositionally biased region" description="Acidic residues" evidence="2">
    <location>
        <begin position="1359"/>
        <end position="1371"/>
    </location>
</feature>
<keyword evidence="1" id="KW-0175">Coiled coil</keyword>
<feature type="region of interest" description="Disordered" evidence="2">
    <location>
        <begin position="1"/>
        <end position="106"/>
    </location>
</feature>
<feature type="compositionally biased region" description="Basic and acidic residues" evidence="2">
    <location>
        <begin position="1142"/>
        <end position="1156"/>
    </location>
</feature>
<feature type="region of interest" description="Disordered" evidence="2">
    <location>
        <begin position="124"/>
        <end position="194"/>
    </location>
</feature>
<feature type="coiled-coil region" evidence="1">
    <location>
        <begin position="1598"/>
        <end position="1625"/>
    </location>
</feature>
<feature type="region of interest" description="Disordered" evidence="2">
    <location>
        <begin position="1355"/>
        <end position="1396"/>
    </location>
</feature>
<proteinExistence type="predicted"/>
<dbReference type="PANTHER" id="PTHR21228:SF40">
    <property type="entry name" value="LD45607P"/>
    <property type="match status" value="1"/>
</dbReference>
<dbReference type="GO" id="GO:0005759">
    <property type="term" value="C:mitochondrial matrix"/>
    <property type="evidence" value="ECO:0007669"/>
    <property type="project" value="TreeGrafter"/>
</dbReference>
<feature type="region of interest" description="Disordered" evidence="2">
    <location>
        <begin position="1060"/>
        <end position="1103"/>
    </location>
</feature>
<feature type="compositionally biased region" description="Pro residues" evidence="2">
    <location>
        <begin position="1074"/>
        <end position="1097"/>
    </location>
</feature>
<reference evidence="3 4" key="1">
    <citation type="journal article" date="2021" name="Sci. Rep.">
        <title>Genome sequencing of the multicellular alga Astrephomene provides insights into convergent evolution of germ-soma differentiation.</title>
        <authorList>
            <person name="Yamashita S."/>
            <person name="Yamamoto K."/>
            <person name="Matsuzaki R."/>
            <person name="Suzuki S."/>
            <person name="Yamaguchi H."/>
            <person name="Hirooka S."/>
            <person name="Minakuchi Y."/>
            <person name="Miyagishima S."/>
            <person name="Kawachi M."/>
            <person name="Toyoda A."/>
            <person name="Nozaki H."/>
        </authorList>
    </citation>
    <scope>NUCLEOTIDE SEQUENCE [LARGE SCALE GENOMIC DNA]</scope>
    <source>
        <strain evidence="3 4">NIES-4017</strain>
    </source>
</reference>
<dbReference type="GO" id="GO:0000963">
    <property type="term" value="P:mitochondrial RNA processing"/>
    <property type="evidence" value="ECO:0007669"/>
    <property type="project" value="TreeGrafter"/>
</dbReference>
<feature type="compositionally biased region" description="Basic and acidic residues" evidence="2">
    <location>
        <begin position="863"/>
        <end position="877"/>
    </location>
</feature>
<feature type="compositionally biased region" description="Basic and acidic residues" evidence="2">
    <location>
        <begin position="890"/>
        <end position="900"/>
    </location>
</feature>
<feature type="region of interest" description="Disordered" evidence="2">
    <location>
        <begin position="1139"/>
        <end position="1184"/>
    </location>
</feature>
<evidence type="ECO:0000256" key="1">
    <source>
        <dbReference type="SAM" id="Coils"/>
    </source>
</evidence>
<accession>A0AAD3DN81</accession>
<feature type="compositionally biased region" description="Low complexity" evidence="2">
    <location>
        <begin position="488"/>
        <end position="497"/>
    </location>
</feature>
<dbReference type="GO" id="GO:1901259">
    <property type="term" value="P:chloroplast rRNA processing"/>
    <property type="evidence" value="ECO:0007669"/>
    <property type="project" value="TreeGrafter"/>
</dbReference>
<dbReference type="GO" id="GO:0044528">
    <property type="term" value="P:regulation of mitochondrial mRNA stability"/>
    <property type="evidence" value="ECO:0007669"/>
    <property type="project" value="TreeGrafter"/>
</dbReference>
<protein>
    <submittedName>
        <fullName evidence="3">Uncharacterized protein</fullName>
    </submittedName>
</protein>
<comment type="caution">
    <text evidence="3">The sequence shown here is derived from an EMBL/GenBank/DDBJ whole genome shotgun (WGS) entry which is preliminary data.</text>
</comment>
<feature type="compositionally biased region" description="Acidic residues" evidence="2">
    <location>
        <begin position="1385"/>
        <end position="1394"/>
    </location>
</feature>
<dbReference type="EMBL" id="BMAR01000006">
    <property type="protein sequence ID" value="GFR43862.1"/>
    <property type="molecule type" value="Genomic_DNA"/>
</dbReference>
<sequence>MLLERQQSSAQCSTSYTPLPEQNSSLKRLKRRQRVRCSAQLRPHHVVPSSEQALPFRHAPLPRPAAASASTAWAPSSSPQHRTLPLPPPPSLSPPPPPTPDLLVSTRIPSSIPSLEDLQHLHQRASTALPPSSNQAGSARRRRSARPQEPHHDSHHHADPRTQGPHARSQQQFFPGRPGGPRPAAPPPSSSTSGVMQLTLAIKAVRDWRRLPHLLSQLGTNTPAGGGAAAGTGGEGGLPHLQHHQHQPAAAAAGLDPFNAAALLTHLAQRVALEGRQLEGEERRLLEQLQSTALAVVDAHLPHYRARQLANVTWALARLGLPAGAAFIRERLLPAAASMLPWYEPQHLSNTLWALAAAGVPPSDGWLAEWLTAAFPVLQRRAFAPQHLANVLWALERLGVMPDQEWLAAYYDCVSAALPACNPQDCSNILSALALLGLHARDPQPTRQLAAGLGERLRQLLLQEQAAGTGVGAAREKAPAGSSSRGKAGSNGAAPPSRSAAAAASAALDAAVLTPTPTRPGVLVGGLAGDELGPGAGAEAEAVHPAGPSEAPSPAAADSTPASTAPAAASAASGVVAVSDQSLANSMWALAVMGCDPGEPLWGAVGAAMLARLQQPGASSSSSSSSSSAAAAASGGTGAGAASAGDAGSSSSGNSGRPSSSRRALRPSSASSSAAAAATTSSTPPSSPSSPPPLSPAALCLLLWSAASLQRALPGRVMAAVYGGVRRQELAGWEPRTLATMVWSLAAAPPDQPRPPADWVSELLAATAGCLPRLGPQAASSLLYGLGQLGVRPPPGWMSALLNHLHRGLAGEASSQSVSNVLWCLAKMGYRLAPEGMDLLLGRLVGGRLAGWAEARQAWQQQGREREEEREERERQEQGPLLHHHYHQQQQREQEERSPDEQQQQQHLHSPAWLQPQQPSQHQEQHPQRQASQRPTMQQVPPPHAPPSPTPPPSPPPPPPPFSAPELSSLLYSLALLRHPPPPPLSRLLLAAARARLGEAGPRELSNMMWSLAALELRPSDAWLDDFFSAALARLPHFHSGDLAQTLYGAAKLRLPLQLPPATPEQQHPHLHPPHPNPHPPAPPPAAAPSDPPPHPPTSSASRWLSSALHAAPRLLPSASAQELCNLAWALVQLGVPVGQQQREEREEERERERRRMQGGRRRWASAAEQPQQPQHPQQQGAGARLAAAFASRLVALSRGGCEPGQLALGVWALGKWGVRPSEGMAVQLEVATFRMMPSMRSHELAAMLSGFAGMRHTPPPDWLEEALQHVLALSRQMGPHDWTVVLLSLSRLQARDASLRPRAEELLQQRLLPRLGRLPLVSLVLLSYSCGCMGAGHTGLQLVGRCIALLAEGGGEQGADEEEEEEEEDREGGRRATAAGGDSGVDEEEDEGEELRRLQLQAAAAAPAARSAEGLQGGGRGGGAATDAAGAGGVGELSRRVCVSSLRAAELGALLWSAVRVGMRMLPRGFRDRFFSHTQPLLPSLPGSLLACFLWSAGRLRLWAPGGWRLAAVVRVEAVLPELRARELAMTLAGLVWLRLGYSRRLLCKLSAALTAQEPLMAPELRAHARGCLGVLQRRLRAADRRERRFGARRVWVARVRGGLERAAREKEEAREARARKARAPAVAATADVEGVEGESRGGKECKGKGAVVLLRPIGRLSRRKALRESLVRRRPSRVLVRKSPEGEE</sequence>
<feature type="compositionally biased region" description="Low complexity" evidence="2">
    <location>
        <begin position="537"/>
        <end position="563"/>
    </location>
</feature>
<dbReference type="GO" id="GO:0003723">
    <property type="term" value="F:RNA binding"/>
    <property type="evidence" value="ECO:0007669"/>
    <property type="project" value="TreeGrafter"/>
</dbReference>
<feature type="region of interest" description="Disordered" evidence="2">
    <location>
        <begin position="522"/>
        <end position="563"/>
    </location>
</feature>
<feature type="compositionally biased region" description="Gly residues" evidence="2">
    <location>
        <begin position="224"/>
        <end position="237"/>
    </location>
</feature>
<feature type="compositionally biased region" description="Polar residues" evidence="2">
    <location>
        <begin position="1"/>
        <end position="26"/>
    </location>
</feature>
<feature type="region of interest" description="Disordered" evidence="2">
    <location>
        <begin position="617"/>
        <end position="692"/>
    </location>
</feature>
<feature type="compositionally biased region" description="Pro residues" evidence="2">
    <location>
        <begin position="940"/>
        <end position="963"/>
    </location>
</feature>
<dbReference type="GO" id="GO:0009507">
    <property type="term" value="C:chloroplast"/>
    <property type="evidence" value="ECO:0007669"/>
    <property type="project" value="GOC"/>
</dbReference>
<feature type="compositionally biased region" description="Pro residues" evidence="2">
    <location>
        <begin position="85"/>
        <end position="100"/>
    </location>
</feature>
<evidence type="ECO:0000313" key="3">
    <source>
        <dbReference type="EMBL" id="GFR43862.1"/>
    </source>
</evidence>
<feature type="compositionally biased region" description="Basic and acidic residues" evidence="2">
    <location>
        <begin position="146"/>
        <end position="160"/>
    </location>
</feature>
<feature type="compositionally biased region" description="Low complexity" evidence="2">
    <location>
        <begin position="1170"/>
        <end position="1184"/>
    </location>
</feature>
<organism evidence="3 4">
    <name type="scientific">Astrephomene gubernaculifera</name>
    <dbReference type="NCBI Taxonomy" id="47775"/>
    <lineage>
        <taxon>Eukaryota</taxon>
        <taxon>Viridiplantae</taxon>
        <taxon>Chlorophyta</taxon>
        <taxon>core chlorophytes</taxon>
        <taxon>Chlorophyceae</taxon>
        <taxon>CS clade</taxon>
        <taxon>Chlamydomonadales</taxon>
        <taxon>Astrephomenaceae</taxon>
        <taxon>Astrephomene</taxon>
    </lineage>
</organism>
<feature type="compositionally biased region" description="Low complexity" evidence="2">
    <location>
        <begin position="64"/>
        <end position="79"/>
    </location>
</feature>
<feature type="region of interest" description="Disordered" evidence="2">
    <location>
        <begin position="1412"/>
        <end position="1432"/>
    </location>
</feature>